<accession>A0A3P8R0U4</accession>
<evidence type="ECO:0000259" key="2">
    <source>
        <dbReference type="PROSITE" id="PS50041"/>
    </source>
</evidence>
<dbReference type="PROSITE" id="PS00615">
    <property type="entry name" value="C_TYPE_LECTIN_1"/>
    <property type="match status" value="1"/>
</dbReference>
<reference evidence="3 4" key="1">
    <citation type="submission" date="2018-05" db="EMBL/GenBank/DDBJ databases">
        <authorList>
            <person name="Datahose"/>
        </authorList>
    </citation>
    <scope>NUCLEOTIDE SEQUENCE</scope>
</reference>
<dbReference type="CDD" id="cd00037">
    <property type="entry name" value="CLECT"/>
    <property type="match status" value="1"/>
</dbReference>
<feature type="domain" description="C-type lectin" evidence="2">
    <location>
        <begin position="162"/>
        <end position="266"/>
    </location>
</feature>
<dbReference type="InterPro" id="IPR018378">
    <property type="entry name" value="C-type_lectin_CS"/>
</dbReference>
<feature type="domain" description="C-type lectin" evidence="2">
    <location>
        <begin position="48"/>
        <end position="157"/>
    </location>
</feature>
<dbReference type="OMA" id="QRFCKIK"/>
<reference evidence="3" key="3">
    <citation type="submission" date="2025-08" db="UniProtKB">
        <authorList>
            <consortium name="Ensembl"/>
        </authorList>
    </citation>
    <scope>IDENTIFICATION</scope>
</reference>
<dbReference type="Pfam" id="PF00059">
    <property type="entry name" value="Lectin_C"/>
    <property type="match status" value="2"/>
</dbReference>
<dbReference type="InterPro" id="IPR016187">
    <property type="entry name" value="CTDL_fold"/>
</dbReference>
<dbReference type="SMART" id="SM00034">
    <property type="entry name" value="CLECT"/>
    <property type="match status" value="2"/>
</dbReference>
<dbReference type="Proteomes" id="UP000265100">
    <property type="component" value="Chromosome 3"/>
</dbReference>
<keyword evidence="1" id="KW-1015">Disulfide bond</keyword>
<protein>
    <recommendedName>
        <fullName evidence="2">C-type lectin domain-containing protein</fullName>
    </recommendedName>
</protein>
<dbReference type="InterPro" id="IPR016186">
    <property type="entry name" value="C-type_lectin-like/link_sf"/>
</dbReference>
<evidence type="ECO:0000313" key="4">
    <source>
        <dbReference type="Proteomes" id="UP000265100"/>
    </source>
</evidence>
<dbReference type="STRING" id="8154.ENSACLP00000035403"/>
<name>A0A3P8R0U4_ASTCA</name>
<dbReference type="Gene3D" id="3.10.100.10">
    <property type="entry name" value="Mannose-Binding Protein A, subunit A"/>
    <property type="match status" value="2"/>
</dbReference>
<keyword evidence="4" id="KW-1185">Reference proteome</keyword>
<evidence type="ECO:0000313" key="3">
    <source>
        <dbReference type="Ensembl" id="ENSACLP00000035403.2"/>
    </source>
</evidence>
<dbReference type="PANTHER" id="PTHR45784">
    <property type="entry name" value="C-TYPE LECTIN DOMAIN FAMILY 20 MEMBER A-RELATED"/>
    <property type="match status" value="1"/>
</dbReference>
<sequence length="326" mass="36910">MFFVLLTTKTRTAEVMTVSHSTGIFVMLFMTTTRMALVSTGSSKTVQYHFINETLTWYEAQRFCKIKYTDLATINNMDEKNQLVSTLDSQATATWIGLYNGKNNTWLWSDGSGMASFTNWSSGQPDNYGGIESCGEMYANRLWNDDSCDVTKAYVCYEIQQNGTKKYVVYTQGQTWQSSQDLCRQKHTDLACVLTDKENAAIAPVTNRVWFGLFKDAWVWSDGTKTSFRYWKRGGSYSGNCVSVEGSQTGRWVPADCNKKATFICQGDAKVKKMVIRMKVKSDVDLMDSTASSQLLMKLETILRHQGVADFKLSWQSDKNGSVFQR</sequence>
<evidence type="ECO:0000256" key="1">
    <source>
        <dbReference type="ARBA" id="ARBA00023157"/>
    </source>
</evidence>
<reference evidence="4" key="2">
    <citation type="submission" date="2023-03" db="EMBL/GenBank/DDBJ databases">
        <authorList>
            <consortium name="Wellcome Sanger Institute Data Sharing"/>
        </authorList>
    </citation>
    <scope>NUCLEOTIDE SEQUENCE [LARGE SCALE GENOMIC DNA]</scope>
</reference>
<proteinExistence type="predicted"/>
<reference evidence="3" key="4">
    <citation type="submission" date="2025-09" db="UniProtKB">
        <authorList>
            <consortium name="Ensembl"/>
        </authorList>
    </citation>
    <scope>IDENTIFICATION</scope>
</reference>
<dbReference type="PANTHER" id="PTHR45784:SF3">
    <property type="entry name" value="C-TYPE LECTIN DOMAIN FAMILY 4 MEMBER K-LIKE-RELATED"/>
    <property type="match status" value="1"/>
</dbReference>
<dbReference type="AlphaFoldDB" id="A0A3P8R0U4"/>
<dbReference type="InterPro" id="IPR001304">
    <property type="entry name" value="C-type_lectin-like"/>
</dbReference>
<organism evidence="3 4">
    <name type="scientific">Astatotilapia calliptera</name>
    <name type="common">Eastern happy</name>
    <name type="synonym">Chromis callipterus</name>
    <dbReference type="NCBI Taxonomy" id="8154"/>
    <lineage>
        <taxon>Eukaryota</taxon>
        <taxon>Metazoa</taxon>
        <taxon>Chordata</taxon>
        <taxon>Craniata</taxon>
        <taxon>Vertebrata</taxon>
        <taxon>Euteleostomi</taxon>
        <taxon>Actinopterygii</taxon>
        <taxon>Neopterygii</taxon>
        <taxon>Teleostei</taxon>
        <taxon>Neoteleostei</taxon>
        <taxon>Acanthomorphata</taxon>
        <taxon>Ovalentaria</taxon>
        <taxon>Cichlomorphae</taxon>
        <taxon>Cichliformes</taxon>
        <taxon>Cichlidae</taxon>
        <taxon>African cichlids</taxon>
        <taxon>Pseudocrenilabrinae</taxon>
        <taxon>Haplochromini</taxon>
        <taxon>Astatotilapia</taxon>
    </lineage>
</organism>
<dbReference type="PROSITE" id="PS50041">
    <property type="entry name" value="C_TYPE_LECTIN_2"/>
    <property type="match status" value="2"/>
</dbReference>
<dbReference type="SUPFAM" id="SSF56436">
    <property type="entry name" value="C-type lectin-like"/>
    <property type="match status" value="2"/>
</dbReference>
<dbReference type="Ensembl" id="ENSACLT00000036236.2">
    <property type="protein sequence ID" value="ENSACLP00000035403.2"/>
    <property type="gene ID" value="ENSACLG00000023968.2"/>
</dbReference>
<dbReference type="GeneTree" id="ENSGT01100000263473"/>